<dbReference type="GO" id="GO:0006412">
    <property type="term" value="P:translation"/>
    <property type="evidence" value="ECO:0007669"/>
    <property type="project" value="InterPro"/>
</dbReference>
<proteinExistence type="inferred from homology"/>
<keyword evidence="2" id="KW-0689">Ribosomal protein</keyword>
<dbReference type="InterPro" id="IPR001892">
    <property type="entry name" value="Ribosomal_uS13"/>
</dbReference>
<dbReference type="Pfam" id="PF00416">
    <property type="entry name" value="Ribosomal_S13"/>
    <property type="match status" value="1"/>
</dbReference>
<feature type="non-terminal residue" evidence="4">
    <location>
        <position position="50"/>
    </location>
</feature>
<dbReference type="GO" id="GO:0003723">
    <property type="term" value="F:RNA binding"/>
    <property type="evidence" value="ECO:0007669"/>
    <property type="project" value="InterPro"/>
</dbReference>
<evidence type="ECO:0000313" key="5">
    <source>
        <dbReference type="Proteomes" id="UP000836841"/>
    </source>
</evidence>
<accession>A0AAU9SS89</accession>
<keyword evidence="3" id="KW-0687">Ribonucleoprotein</keyword>
<protein>
    <submittedName>
        <fullName evidence="4">Uncharacterized protein</fullName>
    </submittedName>
</protein>
<comment type="similarity">
    <text evidence="1">Belongs to the universal ribosomal protein uS13 family.</text>
</comment>
<dbReference type="InterPro" id="IPR010979">
    <property type="entry name" value="Ribosomal_uS13-like_H2TH"/>
</dbReference>
<keyword evidence="5" id="KW-1185">Reference proteome</keyword>
<gene>
    <name evidence="4" type="ORF">TAV2_LOCUS21115</name>
</gene>
<evidence type="ECO:0000256" key="3">
    <source>
        <dbReference type="ARBA" id="ARBA00023274"/>
    </source>
</evidence>
<organism evidence="4 5">
    <name type="scientific">Thlaspi arvense</name>
    <name type="common">Field penny-cress</name>
    <dbReference type="NCBI Taxonomy" id="13288"/>
    <lineage>
        <taxon>Eukaryota</taxon>
        <taxon>Viridiplantae</taxon>
        <taxon>Streptophyta</taxon>
        <taxon>Embryophyta</taxon>
        <taxon>Tracheophyta</taxon>
        <taxon>Spermatophyta</taxon>
        <taxon>Magnoliopsida</taxon>
        <taxon>eudicotyledons</taxon>
        <taxon>Gunneridae</taxon>
        <taxon>Pentapetalae</taxon>
        <taxon>rosids</taxon>
        <taxon>malvids</taxon>
        <taxon>Brassicales</taxon>
        <taxon>Brassicaceae</taxon>
        <taxon>Thlaspideae</taxon>
        <taxon>Thlaspi</taxon>
    </lineage>
</organism>
<dbReference type="AlphaFoldDB" id="A0AAU9SS89"/>
<dbReference type="Proteomes" id="UP000836841">
    <property type="component" value="Chromosome 6"/>
</dbReference>
<dbReference type="SUPFAM" id="SSF46946">
    <property type="entry name" value="S13-like H2TH domain"/>
    <property type="match status" value="1"/>
</dbReference>
<evidence type="ECO:0000256" key="1">
    <source>
        <dbReference type="ARBA" id="ARBA00008080"/>
    </source>
</evidence>
<dbReference type="GO" id="GO:0005840">
    <property type="term" value="C:ribosome"/>
    <property type="evidence" value="ECO:0007669"/>
    <property type="project" value="UniProtKB-KW"/>
</dbReference>
<dbReference type="GO" id="GO:0003735">
    <property type="term" value="F:structural constituent of ribosome"/>
    <property type="evidence" value="ECO:0007669"/>
    <property type="project" value="InterPro"/>
</dbReference>
<reference evidence="4 5" key="1">
    <citation type="submission" date="2022-03" db="EMBL/GenBank/DDBJ databases">
        <authorList>
            <person name="Nunn A."/>
            <person name="Chopra R."/>
            <person name="Nunn A."/>
            <person name="Contreras Garrido A."/>
        </authorList>
    </citation>
    <scope>NUCLEOTIDE SEQUENCE [LARGE SCALE GENOMIC DNA]</scope>
</reference>
<name>A0AAU9SS89_THLAR</name>
<dbReference type="Gene3D" id="1.10.8.50">
    <property type="match status" value="1"/>
</dbReference>
<sequence length="50" mass="5657">MFALTSIKGIERQLSNIVCKKADVDMNKRFVAFCQSLLQLVSDLLPRLTT</sequence>
<dbReference type="EMBL" id="OU466862">
    <property type="protein sequence ID" value="CAH2070735.1"/>
    <property type="molecule type" value="Genomic_DNA"/>
</dbReference>
<evidence type="ECO:0000313" key="4">
    <source>
        <dbReference type="EMBL" id="CAH2070735.1"/>
    </source>
</evidence>
<evidence type="ECO:0000256" key="2">
    <source>
        <dbReference type="ARBA" id="ARBA00022980"/>
    </source>
</evidence>
<dbReference type="GO" id="GO:1990904">
    <property type="term" value="C:ribonucleoprotein complex"/>
    <property type="evidence" value="ECO:0007669"/>
    <property type="project" value="UniProtKB-KW"/>
</dbReference>